<dbReference type="InParanoid" id="D7FPQ8"/>
<feature type="coiled-coil region" evidence="1">
    <location>
        <begin position="191"/>
        <end position="250"/>
    </location>
</feature>
<dbReference type="STRING" id="2880.D7FPQ8"/>
<feature type="region of interest" description="Disordered" evidence="2">
    <location>
        <begin position="20"/>
        <end position="43"/>
    </location>
</feature>
<feature type="compositionally biased region" description="Basic and acidic residues" evidence="2">
    <location>
        <begin position="1592"/>
        <end position="1610"/>
    </location>
</feature>
<proteinExistence type="predicted"/>
<protein>
    <submittedName>
        <fullName evidence="3">Kinesin K39</fullName>
    </submittedName>
</protein>
<evidence type="ECO:0000256" key="2">
    <source>
        <dbReference type="SAM" id="MobiDB-lite"/>
    </source>
</evidence>
<accession>D7FPQ8</accession>
<feature type="coiled-coil region" evidence="1">
    <location>
        <begin position="367"/>
        <end position="672"/>
    </location>
</feature>
<feature type="region of interest" description="Disordered" evidence="2">
    <location>
        <begin position="1360"/>
        <end position="1406"/>
    </location>
</feature>
<dbReference type="OrthoDB" id="10266508at2759"/>
<name>D7FPQ8_ECTSI</name>
<organism evidence="3 4">
    <name type="scientific">Ectocarpus siliculosus</name>
    <name type="common">Brown alga</name>
    <name type="synonym">Conferva siliculosa</name>
    <dbReference type="NCBI Taxonomy" id="2880"/>
    <lineage>
        <taxon>Eukaryota</taxon>
        <taxon>Sar</taxon>
        <taxon>Stramenopiles</taxon>
        <taxon>Ochrophyta</taxon>
        <taxon>PX clade</taxon>
        <taxon>Phaeophyceae</taxon>
        <taxon>Ectocarpales</taxon>
        <taxon>Ectocarpaceae</taxon>
        <taxon>Ectocarpus</taxon>
    </lineage>
</organism>
<dbReference type="PANTHER" id="PTHR43941:SF1">
    <property type="entry name" value="STRUCTURAL MAINTENANCE OF CHROMOSOMES PROTEIN 2"/>
    <property type="match status" value="1"/>
</dbReference>
<feature type="compositionally biased region" description="Acidic residues" evidence="2">
    <location>
        <begin position="26"/>
        <end position="35"/>
    </location>
</feature>
<feature type="compositionally biased region" description="Pro residues" evidence="2">
    <location>
        <begin position="1734"/>
        <end position="1751"/>
    </location>
</feature>
<evidence type="ECO:0000313" key="4">
    <source>
        <dbReference type="Proteomes" id="UP000002630"/>
    </source>
</evidence>
<keyword evidence="1" id="KW-0175">Coiled coil</keyword>
<dbReference type="Proteomes" id="UP000002630">
    <property type="component" value="Unassembled WGS sequence"/>
</dbReference>
<feature type="coiled-coil region" evidence="1">
    <location>
        <begin position="831"/>
        <end position="1146"/>
    </location>
</feature>
<gene>
    <name evidence="3" type="ORF">Esi_0195_0040</name>
</gene>
<keyword evidence="4" id="KW-1185">Reference proteome</keyword>
<feature type="region of interest" description="Disordered" evidence="2">
    <location>
        <begin position="1508"/>
        <end position="1635"/>
    </location>
</feature>
<feature type="compositionally biased region" description="Polar residues" evidence="2">
    <location>
        <begin position="1520"/>
        <end position="1533"/>
    </location>
</feature>
<sequence>MKTSMAWKDFRHSNLVATSVSVQGGDDSDGAEEDGFVGTTSKGPEDMMMEIMDKYVHAGEALAERENDVRHLSKQVKAVRADNKELEAEVARLTTSNEKLADDEGRWYSLARELENQMEVIKKGETYTLFQDKVDEAEARLEVATDANSTCRKRLFEVYGAISPDFQDKTNDGSDEDVDEHRQHATVLDQLRRLKSATKEMEDAFAAAQDTNSAAKLVREQAQVQEAELRNRLEAQVSELREEIATRDAKSQSEQNALRDASAKQAQELRQAFDELSNCRAACATAQATAQAGEDARRAAVEIATTIEAKLEGVQEDLRLTQEETRTVTGHLTEARAALETSQREAKRRHEAQDVAENSVQQLSGRVIELETLLQDTRLQASQVERDLADSSQKITELTQVAHVYQGEVAEATTDLGELRAHADAQERRLEESMQKVTELTEDVHTLRGQLAERDAAATRAESDAERALHGTSVATKEAEGLREEVERLTVEALTMKQEYAEQAEDFGDELKRVTADASREHAARAQELRDELAITKQEAASAAEESTAQAEELRRELESVNASAALATQENSVRVQALRQELELANAAVLTARDNTTDIEGLRQELERANAAVLTAQDNTTDIEGLRRDLNVANSALSRAQDDITRVNEARIAAETDAERAESAKVRAEKAWEESRQQGAELINDVRALEAQLCEAKASATQLEAVIEEHQEKLSSLNANQLEERTIAVARAREEWAAEAAAAAAGAPAPPPVVAAPVLSVNGDTCADVLFGSPAPGSNGDASTGGKEASAMANGVAAVSRSAEAEQLQAHADAMELELRYTLESFEGQLSAMAREKVAIQKQVKELTGQCTTLRKQVSHYKKVAKESEAQGEQDEVIELRARLVEAEDILVVKSQELAAKAQEAVSATALANALEHRIQEADSEVLGLRESLESASQELAAKAQETVSATALANTLEHRIQEADSEVLGLRESFELTSQELAAKAQEAVSARALANTLEHRIQEAESETLGLRESLESTFQELSAKAQETVSARALADTLEHRIQEVESEVLGLQNSLESTSQELSAKTQEAVSARALADTLERRIKEVESEVLGSQKAPESTTEELASARASASDLQCALSKISELQSVVGDLEREKIHLNETTAALTSEFGQASAKLLELQDVIHSQQEEKAIALQTVDQTEEARTALVVALRDIAELIGCDRVGEAAVSSLSILDKIAVVKRQLATAEDVLEATAQALRQTAVEGEVALDSGWSWIINGVSSLQRRLQAAELELSRSAVVQDDGGLGDTAQVVESASVVGECNGNSVTHEALRQAKEEVETVKATLRKERLLMLAFRRWGHFYLALSNEALRKRTKEQNQARIQKGKPESASSSVMEQTRTDRGRSRRRGNGREQLQLSTSEVRLMVEKEAETVARELAGAPTASLLALVDARKEMDDVAMKAQATLGVLYAQPPLTQDANVATDGTMMLEIEQLPHEENLKGEIQDTNVAKDGTMVLEIEQVPHEEKLNRETQKTSPSPGRQTSASVDMNVDAGVGEEALPGPPIAPTVPIDQQKAEAAKATDSTGSRVLKNAPSCRTTGPLVEDGVSKKDRAEYLKKQREERKANRKKGMQASTSRTRSAEPPGSAAFRNRRTSAPAMMPTAAVNAPAAPRTPPTLHGETDLFQASPKPAIEDREESESKRMPPPPMGLTAGVSPTGAALVGEDQQGGGPSPRSDSTLTGETMAPVRAPPPRMFNPTAVPPPIAPSSATTSSHAPPPMHPTMAFNVNESVERALKEARRDAGQAERNAMFWKYRFRDLAVWAASFAVLTYASDHGFEDC</sequence>
<feature type="coiled-coil region" evidence="1">
    <location>
        <begin position="62"/>
        <end position="103"/>
    </location>
</feature>
<dbReference type="EMBL" id="FN649760">
    <property type="protein sequence ID" value="CBJ30515.1"/>
    <property type="molecule type" value="Genomic_DNA"/>
</dbReference>
<dbReference type="PANTHER" id="PTHR43941">
    <property type="entry name" value="STRUCTURAL MAINTENANCE OF CHROMOSOMES PROTEIN 2"/>
    <property type="match status" value="1"/>
</dbReference>
<feature type="coiled-coil region" evidence="1">
    <location>
        <begin position="127"/>
        <end position="154"/>
    </location>
</feature>
<evidence type="ECO:0000256" key="1">
    <source>
        <dbReference type="SAM" id="Coils"/>
    </source>
</evidence>
<evidence type="ECO:0000313" key="3">
    <source>
        <dbReference type="EMBL" id="CBJ30515.1"/>
    </source>
</evidence>
<feature type="compositionally biased region" description="Basic and acidic residues" evidence="2">
    <location>
        <begin position="1508"/>
        <end position="1519"/>
    </location>
</feature>
<feature type="region of interest" description="Disordered" evidence="2">
    <location>
        <begin position="1652"/>
        <end position="1769"/>
    </location>
</feature>
<reference evidence="3 4" key="1">
    <citation type="journal article" date="2010" name="Nature">
        <title>The Ectocarpus genome and the independent evolution of multicellularity in brown algae.</title>
        <authorList>
            <person name="Cock J.M."/>
            <person name="Sterck L."/>
            <person name="Rouze P."/>
            <person name="Scornet D."/>
            <person name="Allen A.E."/>
            <person name="Amoutzias G."/>
            <person name="Anthouard V."/>
            <person name="Artiguenave F."/>
            <person name="Aury J.M."/>
            <person name="Badger J.H."/>
            <person name="Beszteri B."/>
            <person name="Billiau K."/>
            <person name="Bonnet E."/>
            <person name="Bothwell J.H."/>
            <person name="Bowler C."/>
            <person name="Boyen C."/>
            <person name="Brownlee C."/>
            <person name="Carrano C.J."/>
            <person name="Charrier B."/>
            <person name="Cho G.Y."/>
            <person name="Coelho S.M."/>
            <person name="Collen J."/>
            <person name="Corre E."/>
            <person name="Da Silva C."/>
            <person name="Delage L."/>
            <person name="Delaroque N."/>
            <person name="Dittami S.M."/>
            <person name="Doulbeau S."/>
            <person name="Elias M."/>
            <person name="Farnham G."/>
            <person name="Gachon C.M."/>
            <person name="Gschloessl B."/>
            <person name="Heesch S."/>
            <person name="Jabbari K."/>
            <person name="Jubin C."/>
            <person name="Kawai H."/>
            <person name="Kimura K."/>
            <person name="Kloareg B."/>
            <person name="Kupper F.C."/>
            <person name="Lang D."/>
            <person name="Le Bail A."/>
            <person name="Leblanc C."/>
            <person name="Lerouge P."/>
            <person name="Lohr M."/>
            <person name="Lopez P.J."/>
            <person name="Martens C."/>
            <person name="Maumus F."/>
            <person name="Michel G."/>
            <person name="Miranda-Saavedra D."/>
            <person name="Morales J."/>
            <person name="Moreau H."/>
            <person name="Motomura T."/>
            <person name="Nagasato C."/>
            <person name="Napoli C.A."/>
            <person name="Nelson D.R."/>
            <person name="Nyvall-Collen P."/>
            <person name="Peters A.F."/>
            <person name="Pommier C."/>
            <person name="Potin P."/>
            <person name="Poulain J."/>
            <person name="Quesneville H."/>
            <person name="Read B."/>
            <person name="Rensing S.A."/>
            <person name="Ritter A."/>
            <person name="Rousvoal S."/>
            <person name="Samanta M."/>
            <person name="Samson G."/>
            <person name="Schroeder D.C."/>
            <person name="Segurens B."/>
            <person name="Strittmatter M."/>
            <person name="Tonon T."/>
            <person name="Tregear J.W."/>
            <person name="Valentin K."/>
            <person name="von Dassow P."/>
            <person name="Yamagishi T."/>
            <person name="Van de Peer Y."/>
            <person name="Wincker P."/>
        </authorList>
    </citation>
    <scope>NUCLEOTIDE SEQUENCE [LARGE SCALE GENOMIC DNA]</scope>
    <source>
        <strain evidence="4">Ec32 / CCAP1310/4</strain>
    </source>
</reference>